<comment type="caution">
    <text evidence="2">The sequence shown here is derived from an EMBL/GenBank/DDBJ whole genome shotgun (WGS) entry which is preliminary data.</text>
</comment>
<protein>
    <submittedName>
        <fullName evidence="2">Uncharacterized protein</fullName>
    </submittedName>
</protein>
<evidence type="ECO:0000313" key="2">
    <source>
        <dbReference type="EMBL" id="MBC2904327.1"/>
    </source>
</evidence>
<keyword evidence="3" id="KW-1185">Reference proteome</keyword>
<dbReference type="EMBL" id="JACMSF010000024">
    <property type="protein sequence ID" value="MBC2904327.1"/>
    <property type="molecule type" value="Genomic_DNA"/>
</dbReference>
<name>A0A7X1MAN4_9ACTN</name>
<gene>
    <name evidence="2" type="ORF">H4N64_22380</name>
</gene>
<organism evidence="2 3">
    <name type="scientific">Streptomyces cupreus</name>
    <dbReference type="NCBI Taxonomy" id="2759956"/>
    <lineage>
        <taxon>Bacteria</taxon>
        <taxon>Bacillati</taxon>
        <taxon>Actinomycetota</taxon>
        <taxon>Actinomycetes</taxon>
        <taxon>Kitasatosporales</taxon>
        <taxon>Streptomycetaceae</taxon>
        <taxon>Streptomyces</taxon>
    </lineage>
</organism>
<feature type="region of interest" description="Disordered" evidence="1">
    <location>
        <begin position="76"/>
        <end position="101"/>
    </location>
</feature>
<evidence type="ECO:0000256" key="1">
    <source>
        <dbReference type="SAM" id="MobiDB-lite"/>
    </source>
</evidence>
<dbReference type="AlphaFoldDB" id="A0A7X1MAN4"/>
<sequence>MNLVRRAMLPESDHGHLAEVALGGLVQPWEDYHRADPTYLEFRFLPGVRDALIGGRLRQEIATVRELVRQEVPPIWTSAAPPRLPRDPAHLRRDRRPDHPA</sequence>
<reference evidence="2 3" key="1">
    <citation type="submission" date="2020-08" db="EMBL/GenBank/DDBJ databases">
        <title>Streptomyces sp. PSKA01 genome sequencing and assembly.</title>
        <authorList>
            <person name="Mandal S."/>
            <person name="Maiti P.K."/>
            <person name="Das P."/>
        </authorList>
    </citation>
    <scope>NUCLEOTIDE SEQUENCE [LARGE SCALE GENOMIC DNA]</scope>
    <source>
        <strain evidence="2 3">PSKA01</strain>
    </source>
</reference>
<accession>A0A7X1MAN4</accession>
<proteinExistence type="predicted"/>
<dbReference type="RefSeq" id="WP_186284194.1">
    <property type="nucleotide sequence ID" value="NZ_JACMSF010000024.1"/>
</dbReference>
<feature type="compositionally biased region" description="Basic and acidic residues" evidence="1">
    <location>
        <begin position="84"/>
        <end position="101"/>
    </location>
</feature>
<evidence type="ECO:0000313" key="3">
    <source>
        <dbReference type="Proteomes" id="UP000584670"/>
    </source>
</evidence>
<dbReference type="Proteomes" id="UP000584670">
    <property type="component" value="Unassembled WGS sequence"/>
</dbReference>